<sequence length="115" mass="12249">MQISTLFSTAATMAVFMPNTVLAGGKNGLKDCQVSLTATSEARRSFWDTQYADYNDDVEISAGRHKFVIHVEQDCGGSKVSGTIPPHHLVILSPMSGGGRHTIINSAGEVRLAAT</sequence>
<evidence type="ECO:0000313" key="1">
    <source>
        <dbReference type="EMBL" id="ELQ36806.1"/>
    </source>
</evidence>
<gene>
    <name evidence="1" type="ORF">OOU_Y34scaffold00637g2</name>
</gene>
<dbReference type="EMBL" id="JH793041">
    <property type="protein sequence ID" value="ELQ36806.1"/>
    <property type="molecule type" value="Genomic_DNA"/>
</dbReference>
<protein>
    <submittedName>
        <fullName evidence="1">Uncharacterized protein</fullName>
    </submittedName>
</protein>
<dbReference type="AlphaFoldDB" id="A0AA97NUY1"/>
<organism evidence="1">
    <name type="scientific">Pyricularia oryzae (strain Y34)</name>
    <name type="common">Rice blast fungus</name>
    <name type="synonym">Magnaporthe oryzae</name>
    <dbReference type="NCBI Taxonomy" id="1143189"/>
    <lineage>
        <taxon>Eukaryota</taxon>
        <taxon>Fungi</taxon>
        <taxon>Dikarya</taxon>
        <taxon>Ascomycota</taxon>
        <taxon>Pezizomycotina</taxon>
        <taxon>Sordariomycetes</taxon>
        <taxon>Sordariomycetidae</taxon>
        <taxon>Magnaporthales</taxon>
        <taxon>Pyriculariaceae</taxon>
        <taxon>Pyricularia</taxon>
    </lineage>
</organism>
<reference evidence="1" key="1">
    <citation type="journal article" date="2012" name="PLoS Genet.">
        <title>Comparative analysis of the genomes of two field isolates of the rice blast fungus Magnaporthe oryzae.</title>
        <authorList>
            <person name="Xue M."/>
            <person name="Yang J."/>
            <person name="Li Z."/>
            <person name="Hu S."/>
            <person name="Yao N."/>
            <person name="Dean R.A."/>
            <person name="Zhao W."/>
            <person name="Shen M."/>
            <person name="Zhang H."/>
            <person name="Li C."/>
            <person name="Liu L."/>
            <person name="Cao L."/>
            <person name="Xu X."/>
            <person name="Xing Y."/>
            <person name="Hsiang T."/>
            <person name="Zhang Z."/>
            <person name="Xu J.R."/>
            <person name="Peng Y.L."/>
        </authorList>
    </citation>
    <scope>NUCLEOTIDE SEQUENCE</scope>
    <source>
        <strain evidence="1">Y34</strain>
    </source>
</reference>
<dbReference type="Proteomes" id="UP000011086">
    <property type="component" value="Unassembled WGS sequence"/>
</dbReference>
<accession>A0AA97NUY1</accession>
<name>A0AA97NUY1_PYRO3</name>
<proteinExistence type="predicted"/>